<evidence type="ECO:0000256" key="4">
    <source>
        <dbReference type="ARBA" id="ARBA00022982"/>
    </source>
</evidence>
<dbReference type="CDD" id="cd01041">
    <property type="entry name" value="Rubrerythrin"/>
    <property type="match status" value="1"/>
</dbReference>
<dbReference type="STRING" id="1121421.SAMN02745123_03656"/>
<evidence type="ECO:0000256" key="2">
    <source>
        <dbReference type="ARBA" id="ARBA00022448"/>
    </source>
</evidence>
<dbReference type="RefSeq" id="WP_072917216.1">
    <property type="nucleotide sequence ID" value="NZ_FRAR01000031.1"/>
</dbReference>
<dbReference type="CDD" id="cd00729">
    <property type="entry name" value="rubredoxin_SM"/>
    <property type="match status" value="1"/>
</dbReference>
<reference evidence="9" key="1">
    <citation type="submission" date="2016-11" db="EMBL/GenBank/DDBJ databases">
        <authorList>
            <person name="Varghese N."/>
            <person name="Submissions S."/>
        </authorList>
    </citation>
    <scope>NUCLEOTIDE SEQUENCE [LARGE SCALE GENOMIC DNA]</scope>
    <source>
        <strain evidence="9">DSM 10349</strain>
    </source>
</reference>
<keyword evidence="5" id="KW-0408">Iron</keyword>
<evidence type="ECO:0000256" key="1">
    <source>
        <dbReference type="ARBA" id="ARBA00001965"/>
    </source>
</evidence>
<dbReference type="InterPro" id="IPR003251">
    <property type="entry name" value="Rr_diiron-bd_dom"/>
</dbReference>
<dbReference type="OrthoDB" id="9799749at2"/>
<dbReference type="GO" id="GO:0016491">
    <property type="term" value="F:oxidoreductase activity"/>
    <property type="evidence" value="ECO:0007669"/>
    <property type="project" value="InterPro"/>
</dbReference>
<organism evidence="8 9">
    <name type="scientific">Desulforamulus aeronauticus DSM 10349</name>
    <dbReference type="NCBI Taxonomy" id="1121421"/>
    <lineage>
        <taxon>Bacteria</taxon>
        <taxon>Bacillati</taxon>
        <taxon>Bacillota</taxon>
        <taxon>Clostridia</taxon>
        <taxon>Eubacteriales</taxon>
        <taxon>Peptococcaceae</taxon>
        <taxon>Desulforamulus</taxon>
    </lineage>
</organism>
<feature type="domain" description="Rubredoxin-like" evidence="6">
    <location>
        <begin position="136"/>
        <end position="170"/>
    </location>
</feature>
<evidence type="ECO:0000256" key="3">
    <source>
        <dbReference type="ARBA" id="ARBA00022723"/>
    </source>
</evidence>
<dbReference type="EMBL" id="FRAR01000031">
    <property type="protein sequence ID" value="SHK93878.1"/>
    <property type="molecule type" value="Genomic_DNA"/>
</dbReference>
<evidence type="ECO:0000256" key="5">
    <source>
        <dbReference type="ARBA" id="ARBA00023004"/>
    </source>
</evidence>
<dbReference type="SUPFAM" id="SSF47240">
    <property type="entry name" value="Ferritin-like"/>
    <property type="match status" value="1"/>
</dbReference>
<dbReference type="Pfam" id="PF21349">
    <property type="entry name" value="RUBY_RBDX"/>
    <property type="match status" value="1"/>
</dbReference>
<evidence type="ECO:0000313" key="8">
    <source>
        <dbReference type="EMBL" id="SHK93878.1"/>
    </source>
</evidence>
<dbReference type="GO" id="GO:0005506">
    <property type="term" value="F:iron ion binding"/>
    <property type="evidence" value="ECO:0007669"/>
    <property type="project" value="InterPro"/>
</dbReference>
<name>A0A1M6WJJ3_9FIRM</name>
<keyword evidence="4" id="KW-0249">Electron transport</keyword>
<evidence type="ECO:0000259" key="7">
    <source>
        <dbReference type="PROSITE" id="PS50905"/>
    </source>
</evidence>
<accession>A0A1M6WJJ3</accession>
<keyword evidence="9" id="KW-1185">Reference proteome</keyword>
<dbReference type="InterPro" id="IPR009078">
    <property type="entry name" value="Ferritin-like_SF"/>
</dbReference>
<dbReference type="InterPro" id="IPR012347">
    <property type="entry name" value="Ferritin-like"/>
</dbReference>
<dbReference type="PANTHER" id="PTHR43865">
    <property type="entry name" value="RUBRERYTHRIN-RELATED"/>
    <property type="match status" value="1"/>
</dbReference>
<dbReference type="PROSITE" id="PS50905">
    <property type="entry name" value="FERRITIN_LIKE"/>
    <property type="match status" value="1"/>
</dbReference>
<dbReference type="AlphaFoldDB" id="A0A1M6WJJ3"/>
<dbReference type="InterPro" id="IPR024934">
    <property type="entry name" value="Rubredoxin-like_dom"/>
</dbReference>
<dbReference type="InterPro" id="IPR052364">
    <property type="entry name" value="Rubrerythrin"/>
</dbReference>
<gene>
    <name evidence="8" type="ORF">SAMN02745123_03656</name>
</gene>
<protein>
    <submittedName>
        <fullName evidence="8">Rubrerythrin</fullName>
    </submittedName>
</protein>
<comment type="cofactor">
    <cofactor evidence="1">
        <name>Fe(3+)</name>
        <dbReference type="ChEBI" id="CHEBI:29034"/>
    </cofactor>
</comment>
<keyword evidence="2" id="KW-0813">Transport</keyword>
<sequence length="175" mass="20530">MSKKTVDNLKAAFAGESMARNYYTFFASVARKEGWLEIAEVFEETARNEKEHAETILKLLGDIKGSKENLLTSIDKESYEWKDMYPEFEKIAKEEGEHEAAQFFATVQQVEHHHADRFKKLLELLENQKLLRKDEKIHWKCRECGYLHEGNQPPEKCPLCGHSKEYYEPLVKAYK</sequence>
<feature type="domain" description="Ferritin-like diiron" evidence="7">
    <location>
        <begin position="1"/>
        <end position="129"/>
    </location>
</feature>
<dbReference type="PROSITE" id="PS50903">
    <property type="entry name" value="RUBREDOXIN_LIKE"/>
    <property type="match status" value="1"/>
</dbReference>
<proteinExistence type="predicted"/>
<dbReference type="SUPFAM" id="SSF57802">
    <property type="entry name" value="Rubredoxin-like"/>
    <property type="match status" value="1"/>
</dbReference>
<dbReference type="Gene3D" id="1.20.1260.10">
    <property type="match status" value="1"/>
</dbReference>
<evidence type="ECO:0000259" key="6">
    <source>
        <dbReference type="PROSITE" id="PS50903"/>
    </source>
</evidence>
<dbReference type="Pfam" id="PF02915">
    <property type="entry name" value="Rubrerythrin"/>
    <property type="match status" value="1"/>
</dbReference>
<dbReference type="InterPro" id="IPR009040">
    <property type="entry name" value="Ferritin-like_diiron"/>
</dbReference>
<dbReference type="Gene3D" id="2.20.28.10">
    <property type="match status" value="1"/>
</dbReference>
<dbReference type="InterPro" id="IPR048574">
    <property type="entry name" value="RUBY_RBDX"/>
</dbReference>
<dbReference type="Proteomes" id="UP000183997">
    <property type="component" value="Unassembled WGS sequence"/>
</dbReference>
<dbReference type="PANTHER" id="PTHR43865:SF1">
    <property type="entry name" value="RUBRERYTHRIN-RELATED"/>
    <property type="match status" value="1"/>
</dbReference>
<keyword evidence="3" id="KW-0479">Metal-binding</keyword>
<evidence type="ECO:0000313" key="9">
    <source>
        <dbReference type="Proteomes" id="UP000183997"/>
    </source>
</evidence>